<gene>
    <name evidence="5" type="ORF">GQF63_01170</name>
</gene>
<name>A0A6N8KYH2_9SPHI</name>
<evidence type="ECO:0000256" key="2">
    <source>
        <dbReference type="ARBA" id="ARBA00023315"/>
    </source>
</evidence>
<dbReference type="EMBL" id="WSQA01000001">
    <property type="protein sequence ID" value="MVZ60622.1"/>
    <property type="molecule type" value="Genomic_DNA"/>
</dbReference>
<protein>
    <submittedName>
        <fullName evidence="5">Ketoacyl-ACP synthase III</fullName>
    </submittedName>
</protein>
<accession>A0A6N8KYH2</accession>
<dbReference type="InterPro" id="IPR013751">
    <property type="entry name" value="ACP_syn_III_N"/>
</dbReference>
<dbReference type="AlphaFoldDB" id="A0A6N8KYH2"/>
<evidence type="ECO:0000313" key="5">
    <source>
        <dbReference type="EMBL" id="MVZ60622.1"/>
    </source>
</evidence>
<evidence type="ECO:0000256" key="1">
    <source>
        <dbReference type="ARBA" id="ARBA00022679"/>
    </source>
</evidence>
<dbReference type="OrthoDB" id="5171393at2"/>
<dbReference type="Proteomes" id="UP000435036">
    <property type="component" value="Unassembled WGS sequence"/>
</dbReference>
<dbReference type="Pfam" id="PF08545">
    <property type="entry name" value="ACP_syn_III"/>
    <property type="match status" value="1"/>
</dbReference>
<evidence type="ECO:0000259" key="3">
    <source>
        <dbReference type="Pfam" id="PF08541"/>
    </source>
</evidence>
<feature type="domain" description="Beta-ketoacyl-[acyl-carrier-protein] synthase III N-terminal" evidence="4">
    <location>
        <begin position="128"/>
        <end position="202"/>
    </location>
</feature>
<dbReference type="GO" id="GO:0044550">
    <property type="term" value="P:secondary metabolite biosynthetic process"/>
    <property type="evidence" value="ECO:0007669"/>
    <property type="project" value="TreeGrafter"/>
</dbReference>
<feature type="domain" description="Beta-ketoacyl-[acyl-carrier-protein] synthase III C-terminal" evidence="3">
    <location>
        <begin position="252"/>
        <end position="350"/>
    </location>
</feature>
<dbReference type="PANTHER" id="PTHR34069">
    <property type="entry name" value="3-OXOACYL-[ACYL-CARRIER-PROTEIN] SYNTHASE 3"/>
    <property type="match status" value="1"/>
</dbReference>
<dbReference type="CDD" id="cd00830">
    <property type="entry name" value="KAS_III"/>
    <property type="match status" value="1"/>
</dbReference>
<dbReference type="GO" id="GO:0006633">
    <property type="term" value="P:fatty acid biosynthetic process"/>
    <property type="evidence" value="ECO:0007669"/>
    <property type="project" value="InterPro"/>
</dbReference>
<dbReference type="PANTHER" id="PTHR34069:SF2">
    <property type="entry name" value="BETA-KETOACYL-[ACYL-CARRIER-PROTEIN] SYNTHASE III"/>
    <property type="match status" value="1"/>
</dbReference>
<dbReference type="RefSeq" id="WP_160367259.1">
    <property type="nucleotide sequence ID" value="NZ_WSQA01000001.1"/>
</dbReference>
<evidence type="ECO:0000259" key="4">
    <source>
        <dbReference type="Pfam" id="PF08545"/>
    </source>
</evidence>
<comment type="caution">
    <text evidence="5">The sequence shown here is derived from an EMBL/GenBank/DDBJ whole genome shotgun (WGS) entry which is preliminary data.</text>
</comment>
<dbReference type="Pfam" id="PF08541">
    <property type="entry name" value="ACP_syn_III_C"/>
    <property type="match status" value="1"/>
</dbReference>
<keyword evidence="1" id="KW-0808">Transferase</keyword>
<sequence>MNTKIIGAGSSIPNLIIKNEDFLQQEFFDEKGRLIPNPESIVSKFKEITGIEERRYAEQTYVTSDLAFEAAQKAIADAQIDQESLDYIILAHNYGDVPYGSIQSDTVPSLAARVKAKLGIVNPKCVAYDVLFGCPGWIEGLIQAYAFIRAGMAKRCLVIGADVLSRVTDQHDRDTMIFADGAGAVVVEAQADQPGILATASATYAVQELDYLNFGPSYKQELTRDVCYIKMKGRKIYEFALSRVPEAMKACLDQGNIPIDQVKKVLIHQANEKMDYAILERFYKLYDMAPPEDVMPMTIHKLGNSSVATIPTLYDLMKRDLLPGQQLKAGDIVLFASVGAGMNINAVAYQV</sequence>
<keyword evidence="2" id="KW-0012">Acyltransferase</keyword>
<organism evidence="5 6">
    <name type="scientific">Sphingobacterium humi</name>
    <dbReference type="NCBI Taxonomy" id="1796905"/>
    <lineage>
        <taxon>Bacteria</taxon>
        <taxon>Pseudomonadati</taxon>
        <taxon>Bacteroidota</taxon>
        <taxon>Sphingobacteriia</taxon>
        <taxon>Sphingobacteriales</taxon>
        <taxon>Sphingobacteriaceae</taxon>
        <taxon>Sphingobacterium</taxon>
    </lineage>
</organism>
<dbReference type="InterPro" id="IPR016039">
    <property type="entry name" value="Thiolase-like"/>
</dbReference>
<dbReference type="Gene3D" id="3.40.47.10">
    <property type="match status" value="2"/>
</dbReference>
<reference evidence="5 6" key="1">
    <citation type="submission" date="2019-12" db="EMBL/GenBank/DDBJ databases">
        <authorList>
            <person name="Dong K."/>
        </authorList>
    </citation>
    <scope>NUCLEOTIDE SEQUENCE [LARGE SCALE GENOMIC DNA]</scope>
    <source>
        <strain evidence="5 6">JCM 31225</strain>
    </source>
</reference>
<dbReference type="InterPro" id="IPR013747">
    <property type="entry name" value="ACP_syn_III_C"/>
</dbReference>
<dbReference type="SUPFAM" id="SSF53901">
    <property type="entry name" value="Thiolase-like"/>
    <property type="match status" value="1"/>
</dbReference>
<keyword evidence="6" id="KW-1185">Reference proteome</keyword>
<proteinExistence type="predicted"/>
<evidence type="ECO:0000313" key="6">
    <source>
        <dbReference type="Proteomes" id="UP000435036"/>
    </source>
</evidence>
<dbReference type="GO" id="GO:0004315">
    <property type="term" value="F:3-oxoacyl-[acyl-carrier-protein] synthase activity"/>
    <property type="evidence" value="ECO:0007669"/>
    <property type="project" value="InterPro"/>
</dbReference>